<dbReference type="InterPro" id="IPR037101">
    <property type="entry name" value="PSI_PsaK_bact"/>
</dbReference>
<dbReference type="GO" id="GO:0015979">
    <property type="term" value="P:photosynthesis"/>
    <property type="evidence" value="ECO:0007669"/>
    <property type="project" value="UniProtKB-UniRule"/>
</dbReference>
<comment type="similarity">
    <text evidence="2 9">Belongs to the PsaG/PsaK family.</text>
</comment>
<dbReference type="InterPro" id="IPR035982">
    <property type="entry name" value="PSI_centre_PsaK_sf"/>
</dbReference>
<protein>
    <recommendedName>
        <fullName evidence="9">Photosystem I reaction center subunit PsaK</fullName>
    </recommendedName>
    <alternativeName>
        <fullName evidence="9">Photosystem I subunit X</fullName>
    </alternativeName>
</protein>
<dbReference type="SUPFAM" id="SSF81563">
    <property type="entry name" value="Photosystem I reaction center subunit X, PsaK"/>
    <property type="match status" value="1"/>
</dbReference>
<keyword evidence="4 9" id="KW-0812">Transmembrane</keyword>
<evidence type="ECO:0000256" key="5">
    <source>
        <dbReference type="ARBA" id="ARBA00022836"/>
    </source>
</evidence>
<dbReference type="EMBL" id="WVIE01000032">
    <property type="protein sequence ID" value="NDJ19510.1"/>
    <property type="molecule type" value="Genomic_DNA"/>
</dbReference>
<dbReference type="HAMAP" id="MF_00474">
    <property type="entry name" value="PSI_PsaK"/>
    <property type="match status" value="1"/>
</dbReference>
<evidence type="ECO:0000256" key="7">
    <source>
        <dbReference type="ARBA" id="ARBA00023078"/>
    </source>
</evidence>
<keyword evidence="6 9" id="KW-1133">Transmembrane helix</keyword>
<dbReference type="InterPro" id="IPR017492">
    <property type="entry name" value="PSI_PsaK"/>
</dbReference>
<keyword evidence="11" id="KW-1185">Reference proteome</keyword>
<proteinExistence type="inferred from homology"/>
<evidence type="ECO:0000256" key="8">
    <source>
        <dbReference type="ARBA" id="ARBA00023136"/>
    </source>
</evidence>
<feature type="transmembrane region" description="Helical" evidence="9">
    <location>
        <begin position="12"/>
        <end position="32"/>
    </location>
</feature>
<evidence type="ECO:0000256" key="3">
    <source>
        <dbReference type="ARBA" id="ARBA00022531"/>
    </source>
</evidence>
<dbReference type="Proteomes" id="UP000646053">
    <property type="component" value="Unassembled WGS sequence"/>
</dbReference>
<comment type="subcellular location">
    <subcellularLocation>
        <location evidence="9">Cellular thylakoid membrane</location>
        <topology evidence="9">Multi-pass membrane protein</topology>
    </subcellularLocation>
    <subcellularLocation>
        <location evidence="1">Membrane</location>
        <topology evidence="1">Multi-pass membrane protein</topology>
    </subcellularLocation>
</comment>
<organism evidence="10 11">
    <name type="scientific">Myxacorys almedinensis A</name>
    <dbReference type="NCBI Taxonomy" id="2690445"/>
    <lineage>
        <taxon>Bacteria</taxon>
        <taxon>Bacillati</taxon>
        <taxon>Cyanobacteriota</taxon>
        <taxon>Cyanophyceae</taxon>
        <taxon>Leptolyngbyales</taxon>
        <taxon>Leptolyngbyaceae</taxon>
        <taxon>Myxacorys</taxon>
        <taxon>Myxacorys almedinensis</taxon>
    </lineage>
</organism>
<keyword evidence="8 9" id="KW-0472">Membrane</keyword>
<dbReference type="GO" id="GO:0031676">
    <property type="term" value="C:plasma membrane-derived thylakoid membrane"/>
    <property type="evidence" value="ECO:0007669"/>
    <property type="project" value="UniProtKB-SubCell"/>
</dbReference>
<dbReference type="GO" id="GO:0009522">
    <property type="term" value="C:photosystem I"/>
    <property type="evidence" value="ECO:0007669"/>
    <property type="project" value="UniProtKB-KW"/>
</dbReference>
<dbReference type="InterPro" id="IPR000549">
    <property type="entry name" value="PSI_PsaG/PsaK"/>
</dbReference>
<name>A0A8J7Z532_9CYAN</name>
<gene>
    <name evidence="9 10" type="primary">psaK</name>
    <name evidence="10" type="ORF">GS601_19845</name>
</gene>
<keyword evidence="5 9" id="KW-0603">Photosystem I</keyword>
<reference evidence="10" key="1">
    <citation type="submission" date="2019-12" db="EMBL/GenBank/DDBJ databases">
        <title>High-Quality draft genome sequences of three cyanobacteria isolated from the limestone walls of the Old Cathedral of Coimbra.</title>
        <authorList>
            <person name="Tiago I."/>
            <person name="Soares F."/>
            <person name="Portugal A."/>
        </authorList>
    </citation>
    <scope>NUCLEOTIDE SEQUENCE</scope>
    <source>
        <strain evidence="10">A</strain>
    </source>
</reference>
<keyword evidence="7 9" id="KW-0793">Thylakoid</keyword>
<evidence type="ECO:0000256" key="9">
    <source>
        <dbReference type="HAMAP-Rule" id="MF_00474"/>
    </source>
</evidence>
<evidence type="ECO:0000256" key="2">
    <source>
        <dbReference type="ARBA" id="ARBA00006458"/>
    </source>
</evidence>
<evidence type="ECO:0000256" key="6">
    <source>
        <dbReference type="ARBA" id="ARBA00022989"/>
    </source>
</evidence>
<sequence>MLTVTPRAFEWTPTVGIIMILCNVVAIAFAKYTMKNPSAEPQIPAGNLFGGFGLPAILASTSFGHVLGAGVILGLSNIGVL</sequence>
<keyword evidence="3 9" id="KW-0602">Photosynthesis</keyword>
<dbReference type="Pfam" id="PF01241">
    <property type="entry name" value="PSI_PSAK"/>
    <property type="match status" value="1"/>
</dbReference>
<comment type="caution">
    <text evidence="10">The sequence shown here is derived from an EMBL/GenBank/DDBJ whole genome shotgun (WGS) entry which is preliminary data.</text>
</comment>
<feature type="transmembrane region" description="Helical" evidence="9">
    <location>
        <begin position="52"/>
        <end position="75"/>
    </location>
</feature>
<evidence type="ECO:0000313" key="10">
    <source>
        <dbReference type="EMBL" id="NDJ19510.1"/>
    </source>
</evidence>
<evidence type="ECO:0000313" key="11">
    <source>
        <dbReference type="Proteomes" id="UP000646053"/>
    </source>
</evidence>
<evidence type="ECO:0000256" key="4">
    <source>
        <dbReference type="ARBA" id="ARBA00022692"/>
    </source>
</evidence>
<dbReference type="PROSITE" id="PS01026">
    <property type="entry name" value="PHOTOSYSTEM_I_PSAGK"/>
    <property type="match status" value="1"/>
</dbReference>
<dbReference type="AlphaFoldDB" id="A0A8J7Z532"/>
<accession>A0A8J7Z532</accession>
<dbReference type="Gene3D" id="1.20.860.20">
    <property type="entry name" value="Photosystem I PsaK, reaction centre"/>
    <property type="match status" value="1"/>
</dbReference>
<evidence type="ECO:0000256" key="1">
    <source>
        <dbReference type="ARBA" id="ARBA00004141"/>
    </source>
</evidence>
<dbReference type="NCBIfam" id="TIGR03049">
    <property type="entry name" value="PS_I_psaK"/>
    <property type="match status" value="1"/>
</dbReference>